<evidence type="ECO:0000256" key="1">
    <source>
        <dbReference type="SAM" id="MobiDB-lite"/>
    </source>
</evidence>
<dbReference type="AlphaFoldDB" id="A0A814HE75"/>
<name>A0A814HE75_9BILA</name>
<dbReference type="EMBL" id="CAJOAY010001463">
    <property type="protein sequence ID" value="CAF3846323.1"/>
    <property type="molecule type" value="Genomic_DNA"/>
</dbReference>
<dbReference type="Gene3D" id="3.90.176.10">
    <property type="entry name" value="Toxin ADP-ribosyltransferase, Chain A, domain 1"/>
    <property type="match status" value="1"/>
</dbReference>
<dbReference type="EMBL" id="CAJNON010000129">
    <property type="protein sequence ID" value="CAF1008464.1"/>
    <property type="molecule type" value="Genomic_DNA"/>
</dbReference>
<dbReference type="Proteomes" id="UP000663891">
    <property type="component" value="Unassembled WGS sequence"/>
</dbReference>
<gene>
    <name evidence="3" type="ORF">OKA104_LOCUS21221</name>
    <name evidence="2" type="ORF">VCS650_LOCUS15129</name>
</gene>
<organism evidence="2 4">
    <name type="scientific">Adineta steineri</name>
    <dbReference type="NCBI Taxonomy" id="433720"/>
    <lineage>
        <taxon>Eukaryota</taxon>
        <taxon>Metazoa</taxon>
        <taxon>Spiralia</taxon>
        <taxon>Gnathifera</taxon>
        <taxon>Rotifera</taxon>
        <taxon>Eurotatoria</taxon>
        <taxon>Bdelloidea</taxon>
        <taxon>Adinetida</taxon>
        <taxon>Adinetidae</taxon>
        <taxon>Adineta</taxon>
    </lineage>
</organism>
<comment type="caution">
    <text evidence="2">The sequence shown here is derived from an EMBL/GenBank/DDBJ whole genome shotgun (WGS) entry which is preliminary data.</text>
</comment>
<evidence type="ECO:0000313" key="2">
    <source>
        <dbReference type="EMBL" id="CAF1008464.1"/>
    </source>
</evidence>
<evidence type="ECO:0000313" key="3">
    <source>
        <dbReference type="EMBL" id="CAF3846323.1"/>
    </source>
</evidence>
<accession>A0A814HE75</accession>
<dbReference type="OrthoDB" id="10024962at2759"/>
<evidence type="ECO:0000313" key="4">
    <source>
        <dbReference type="Proteomes" id="UP000663891"/>
    </source>
</evidence>
<dbReference type="Proteomes" id="UP000663881">
    <property type="component" value="Unassembled WGS sequence"/>
</dbReference>
<protein>
    <submittedName>
        <fullName evidence="2">Uncharacterized protein</fullName>
    </submittedName>
</protein>
<feature type="region of interest" description="Disordered" evidence="1">
    <location>
        <begin position="1"/>
        <end position="46"/>
    </location>
</feature>
<sequence>MGCCGSKNKVVPPAKSNAYSTITPATARDDKPTANNPPPPPQQDNSAMQRFNKVALSTTNPLPLVSGYADEPVGTLEEALQPVDGRIDNAAHYIQDAKAKCHFPSEHGLTRDESAAIYIYSKKWNNRYVSDQLQQAFSTQNRSQLQPWYKYLRLLKSGLDKLPATTTGIWQGMPFDNRLNEKLSSNSTVLYTCLGSCAPTDSELKSYLQKNYGPKTILLSYESVNGKAITNYTASKSPEIMIWPGTKMGVSKYAVVDSNGSVVAHLLKKNDPPKQVTIKKPPSEKHFVCPTNCCGNRCRGNHKPEHCYGFSNLVHNCHHHCGPVNACFRCGNDCCDLRECNKCQGRYCEKCSLQ</sequence>
<reference evidence="2" key="1">
    <citation type="submission" date="2021-02" db="EMBL/GenBank/DDBJ databases">
        <authorList>
            <person name="Nowell W R."/>
        </authorList>
    </citation>
    <scope>NUCLEOTIDE SEQUENCE</scope>
</reference>
<proteinExistence type="predicted"/>